<reference evidence="2 3" key="1">
    <citation type="submission" date="2019-07" db="EMBL/GenBank/DDBJ databases">
        <title>Genomic Encyclopedia of Archaeal and Bacterial Type Strains, Phase II (KMG-II): from individual species to whole genera.</title>
        <authorList>
            <person name="Goeker M."/>
        </authorList>
    </citation>
    <scope>NUCLEOTIDE SEQUENCE [LARGE SCALE GENOMIC DNA]</scope>
    <source>
        <strain evidence="2 3">ATCC BAA-1854</strain>
    </source>
</reference>
<evidence type="ECO:0000313" key="3">
    <source>
        <dbReference type="Proteomes" id="UP000317010"/>
    </source>
</evidence>
<comment type="caution">
    <text evidence="2">The sequence shown here is derived from an EMBL/GenBank/DDBJ whole genome shotgun (WGS) entry which is preliminary data.</text>
</comment>
<organism evidence="2 3">
    <name type="scientific">Mucilaginibacter frigoritolerans</name>
    <dbReference type="NCBI Taxonomy" id="652788"/>
    <lineage>
        <taxon>Bacteria</taxon>
        <taxon>Pseudomonadati</taxon>
        <taxon>Bacteroidota</taxon>
        <taxon>Sphingobacteriia</taxon>
        <taxon>Sphingobacteriales</taxon>
        <taxon>Sphingobacteriaceae</taxon>
        <taxon>Mucilaginibacter</taxon>
    </lineage>
</organism>
<accession>A0A562UCR0</accession>
<dbReference type="Proteomes" id="UP000317010">
    <property type="component" value="Unassembled WGS sequence"/>
</dbReference>
<dbReference type="Pfam" id="PF01636">
    <property type="entry name" value="APH"/>
    <property type="match status" value="1"/>
</dbReference>
<dbReference type="InterPro" id="IPR002575">
    <property type="entry name" value="Aminoglycoside_PTrfase"/>
</dbReference>
<dbReference type="InterPro" id="IPR011009">
    <property type="entry name" value="Kinase-like_dom_sf"/>
</dbReference>
<dbReference type="AlphaFoldDB" id="A0A562UCR0"/>
<proteinExistence type="predicted"/>
<feature type="domain" description="Aminoglycoside phosphotransferase" evidence="1">
    <location>
        <begin position="28"/>
        <end position="264"/>
    </location>
</feature>
<keyword evidence="3" id="KW-1185">Reference proteome</keyword>
<evidence type="ECO:0000259" key="1">
    <source>
        <dbReference type="Pfam" id="PF01636"/>
    </source>
</evidence>
<sequence length="387" mass="44276">MNSQSTSMIYNFAGIITHFNIEGADFDVTPFGSGHINDTFLVKSKIVSYRTYLLQKINHFVFKDIDGLMNNMVLVVNHLKEKIAQKPNGNSEKEVLTLVPCNNGKYYYKDDQGNYWRMTYFLEDTRSYDLVTTEKQAYQGGVAFGQFQYLLADLDPAEIVDVIPDFLNIEKRLRDFNNAVANDKADRLKTVVTEVEYLSSWSTAMNDILKLGKAGILPLRITHNDTKFNNILLDKNNDIQCVIDLDTVMPGYVAYDFGDAIRSIINTAVEDEKDLDAIQLNIPLFTEFTKGYLSETLSFLTEPELKSLIKGVMLLPYMQAVRFLTDYIEGDVYYKTHFPDHNLQRTRAQIQLFKILELNRSKLSDIVNTEWLLLKSNAPIKKVSAAE</sequence>
<dbReference type="RefSeq" id="WP_246138948.1">
    <property type="nucleotide sequence ID" value="NZ_VLLI01000002.1"/>
</dbReference>
<dbReference type="EMBL" id="VLLI01000002">
    <property type="protein sequence ID" value="TWJ03622.1"/>
    <property type="molecule type" value="Genomic_DNA"/>
</dbReference>
<dbReference type="Gene3D" id="3.90.1200.10">
    <property type="match status" value="1"/>
</dbReference>
<protein>
    <submittedName>
        <fullName evidence="2">Phosphotransferase family enzyme</fullName>
    </submittedName>
</protein>
<name>A0A562UCR0_9SPHI</name>
<evidence type="ECO:0000313" key="2">
    <source>
        <dbReference type="EMBL" id="TWJ03622.1"/>
    </source>
</evidence>
<dbReference type="InterPro" id="IPR050249">
    <property type="entry name" value="Pseudomonas-type_ThrB"/>
</dbReference>
<keyword evidence="2" id="KW-0808">Transferase</keyword>
<dbReference type="GO" id="GO:0016740">
    <property type="term" value="F:transferase activity"/>
    <property type="evidence" value="ECO:0007669"/>
    <property type="project" value="UniProtKB-KW"/>
</dbReference>
<gene>
    <name evidence="2" type="ORF">JN11_01169</name>
</gene>
<dbReference type="PANTHER" id="PTHR21064">
    <property type="entry name" value="AMINOGLYCOSIDE PHOSPHOTRANSFERASE DOMAIN-CONTAINING PROTEIN-RELATED"/>
    <property type="match status" value="1"/>
</dbReference>
<dbReference type="PANTHER" id="PTHR21064:SF5">
    <property type="entry name" value="SLR1880 PROTEIN"/>
    <property type="match status" value="1"/>
</dbReference>
<dbReference type="SUPFAM" id="SSF56112">
    <property type="entry name" value="Protein kinase-like (PK-like)"/>
    <property type="match status" value="1"/>
</dbReference>